<evidence type="ECO:0000313" key="2">
    <source>
        <dbReference type="Proteomes" id="UP001431935"/>
    </source>
</evidence>
<evidence type="ECO:0000313" key="1">
    <source>
        <dbReference type="EMBL" id="WVN21245.1"/>
    </source>
</evidence>
<dbReference type="NCBIfam" id="TIGR04313">
    <property type="entry name" value="aro_clust_Mycop"/>
    <property type="match status" value="1"/>
</dbReference>
<dbReference type="Proteomes" id="UP001431935">
    <property type="component" value="Chromosome"/>
</dbReference>
<proteinExistence type="predicted"/>
<accession>A0ABZ2AIB3</accession>
<dbReference type="EMBL" id="CP143578">
    <property type="protein sequence ID" value="WVN21245.1"/>
    <property type="molecule type" value="Genomic_DNA"/>
</dbReference>
<dbReference type="RefSeq" id="WP_330463284.1">
    <property type="nucleotide sequence ID" value="NZ_CP143578.1"/>
</dbReference>
<reference evidence="1" key="1">
    <citation type="submission" date="2024-01" db="EMBL/GenBank/DDBJ databases">
        <title>Complete genome sequence of Mycoplasma gateae strain 3700.</title>
        <authorList>
            <person name="Spergser J."/>
        </authorList>
    </citation>
    <scope>NUCLEOTIDE SEQUENCE [LARGE SCALE GENOMIC DNA]</scope>
    <source>
        <strain evidence="1">3700</strain>
    </source>
</reference>
<dbReference type="InterPro" id="IPR027593">
    <property type="entry name" value="Aro_clust"/>
</dbReference>
<dbReference type="PROSITE" id="PS51257">
    <property type="entry name" value="PROKAR_LIPOPROTEIN"/>
    <property type="match status" value="1"/>
</dbReference>
<gene>
    <name evidence="1" type="ORF">V2E26_02405</name>
</gene>
<name>A0ABZ2AIB3_9BACT</name>
<protein>
    <submittedName>
        <fullName evidence="1">Aromatic motif membrane protein</fullName>
    </submittedName>
</protein>
<sequence>MKKISRLILPISIISTSFIPFSLISCIKNEDNNSLKSKIPTEFDFVPNVNNPDEIKTNKLIEELINLKFKNDEVNKTLFLESQKNEDQIYEEIKTLTKNYLKSKSKENIDAIKLFYSNNWLFIIKNISKFKLIFTNWWTFEPTANARHTEGFFERLDKNSEPKDLVFFDNNWDQLKEGDESPESPDDVYYFKKGKLLLRILISKNNQNKRILNFEKIILFSKSKTNKVSIKLVSDAVHNAVIHKMQVGYDAFENEVIDNFGFPSLGLLILKEV</sequence>
<organism evidence="1 2">
    <name type="scientific">Metamycoplasma gateae</name>
    <dbReference type="NCBI Taxonomy" id="35769"/>
    <lineage>
        <taxon>Bacteria</taxon>
        <taxon>Bacillati</taxon>
        <taxon>Mycoplasmatota</taxon>
        <taxon>Mycoplasmoidales</taxon>
        <taxon>Metamycoplasmataceae</taxon>
        <taxon>Metamycoplasma</taxon>
    </lineage>
</organism>
<keyword evidence="2" id="KW-1185">Reference proteome</keyword>